<dbReference type="Pfam" id="PF08646">
    <property type="entry name" value="Rep_fac-A_C"/>
    <property type="match status" value="1"/>
</dbReference>
<evidence type="ECO:0000313" key="8">
    <source>
        <dbReference type="Proteomes" id="UP000886595"/>
    </source>
</evidence>
<keyword evidence="8" id="KW-1185">Reference proteome</keyword>
<evidence type="ECO:0000256" key="4">
    <source>
        <dbReference type="ARBA" id="ARBA00022833"/>
    </source>
</evidence>
<dbReference type="OrthoDB" id="1083432at2759"/>
<keyword evidence="5" id="KW-0238">DNA-binding</keyword>
<dbReference type="PANTHER" id="PTHR47165:SF4">
    <property type="entry name" value="OS03G0429900 PROTEIN"/>
    <property type="match status" value="1"/>
</dbReference>
<reference evidence="7 8" key="1">
    <citation type="submission" date="2020-02" db="EMBL/GenBank/DDBJ databases">
        <authorList>
            <person name="Ma Q."/>
            <person name="Huang Y."/>
            <person name="Song X."/>
            <person name="Pei D."/>
        </authorList>
    </citation>
    <scope>NUCLEOTIDE SEQUENCE [LARGE SCALE GENOMIC DNA]</scope>
    <source>
        <strain evidence="7">Sxm20200214</strain>
        <tissue evidence="7">Leaf</tissue>
    </source>
</reference>
<dbReference type="GO" id="GO:0003677">
    <property type="term" value="F:DNA binding"/>
    <property type="evidence" value="ECO:0007669"/>
    <property type="project" value="UniProtKB-KW"/>
</dbReference>
<dbReference type="CDD" id="cd04476">
    <property type="entry name" value="RPA1_DBD_C"/>
    <property type="match status" value="1"/>
</dbReference>
<dbReference type="SUPFAM" id="SSF50249">
    <property type="entry name" value="Nucleic acid-binding proteins"/>
    <property type="match status" value="1"/>
</dbReference>
<dbReference type="AlphaFoldDB" id="A0A8X7VQW2"/>
<feature type="domain" description="Replication factor A C-terminal" evidence="6">
    <location>
        <begin position="207"/>
        <end position="343"/>
    </location>
</feature>
<dbReference type="Gene3D" id="2.40.50.140">
    <property type="entry name" value="Nucleic acid-binding proteins"/>
    <property type="match status" value="1"/>
</dbReference>
<organism evidence="7 8">
    <name type="scientific">Brassica carinata</name>
    <name type="common">Ethiopian mustard</name>
    <name type="synonym">Abyssinian cabbage</name>
    <dbReference type="NCBI Taxonomy" id="52824"/>
    <lineage>
        <taxon>Eukaryota</taxon>
        <taxon>Viridiplantae</taxon>
        <taxon>Streptophyta</taxon>
        <taxon>Embryophyta</taxon>
        <taxon>Tracheophyta</taxon>
        <taxon>Spermatophyta</taxon>
        <taxon>Magnoliopsida</taxon>
        <taxon>eudicotyledons</taxon>
        <taxon>Gunneridae</taxon>
        <taxon>Pentapetalae</taxon>
        <taxon>rosids</taxon>
        <taxon>malvids</taxon>
        <taxon>Brassicales</taxon>
        <taxon>Brassicaceae</taxon>
        <taxon>Brassiceae</taxon>
        <taxon>Brassica</taxon>
    </lineage>
</organism>
<evidence type="ECO:0000256" key="3">
    <source>
        <dbReference type="ARBA" id="ARBA00022771"/>
    </source>
</evidence>
<evidence type="ECO:0000313" key="7">
    <source>
        <dbReference type="EMBL" id="KAG2315725.1"/>
    </source>
</evidence>
<dbReference type="Proteomes" id="UP000886595">
    <property type="component" value="Unassembled WGS sequence"/>
</dbReference>
<dbReference type="InterPro" id="IPR012340">
    <property type="entry name" value="NA-bd_OB-fold"/>
</dbReference>
<dbReference type="InterPro" id="IPR013955">
    <property type="entry name" value="Rep_factor-A_C"/>
</dbReference>
<dbReference type="PANTHER" id="PTHR47165">
    <property type="entry name" value="OS03G0429900 PROTEIN"/>
    <property type="match status" value="1"/>
</dbReference>
<comment type="similarity">
    <text evidence="1">Belongs to the replication factor A protein 1 family.</text>
</comment>
<comment type="caution">
    <text evidence="7">The sequence shown here is derived from an EMBL/GenBank/DDBJ whole genome shotgun (WGS) entry which is preliminary data.</text>
</comment>
<dbReference type="EMBL" id="JAAMPC010000004">
    <property type="protein sequence ID" value="KAG2315725.1"/>
    <property type="molecule type" value="Genomic_DNA"/>
</dbReference>
<evidence type="ECO:0000259" key="6">
    <source>
        <dbReference type="Pfam" id="PF08646"/>
    </source>
</evidence>
<dbReference type="GO" id="GO:0008270">
    <property type="term" value="F:zinc ion binding"/>
    <property type="evidence" value="ECO:0007669"/>
    <property type="project" value="UniProtKB-KW"/>
</dbReference>
<evidence type="ECO:0000256" key="1">
    <source>
        <dbReference type="ARBA" id="ARBA00005690"/>
    </source>
</evidence>
<name>A0A8X7VQW2_BRACI</name>
<protein>
    <recommendedName>
        <fullName evidence="6">Replication factor A C-terminal domain-containing protein</fullName>
    </recommendedName>
</protein>
<proteinExistence type="inferred from homology"/>
<accession>A0A8X7VQW2</accession>
<evidence type="ECO:0000256" key="2">
    <source>
        <dbReference type="ARBA" id="ARBA00022723"/>
    </source>
</evidence>
<keyword evidence="3" id="KW-0863">Zinc-finger</keyword>
<sequence>MLLIDEQGTVIQGFVPPGRIKKFLPHMSQGSLYTLASFYGSRRKEVFRVAVHSVTISFSHSSELAPLENSPVAFEEDQFRFHSYEDFEAGCDMKGDLFDVIRHLKLVNGQSLNELPFIDDAELATARRILVHVQSHEGPVMKLYLWDQAAFDFCKKFRSSENTPSIRLGSNPDIAKQVNADVVTKTETLTIGEIFSYMKQEAAKDAFFVCTATIDNVVQDSPWYYIACNGCKTKATKGPTSLMCAKCGKNDVAGEPHYLAKIYVYDKSDEAVFVLLGDAGRELTGKHASELVSNYFEGNGNKEDGLEVPVLQALLNTIGQTHKFNVKVTEHNLSGRTRVITVTKVLSPSAPPSIPEPVADPIIGSGNEILATGDDASEPSKIPQACADVRLKRMGDGVEKGNPKHSKDGN</sequence>
<gene>
    <name evidence="7" type="ORF">Bca52824_018847</name>
</gene>
<evidence type="ECO:0000256" key="5">
    <source>
        <dbReference type="ARBA" id="ARBA00023125"/>
    </source>
</evidence>
<keyword evidence="4" id="KW-0862">Zinc</keyword>
<dbReference type="InterPro" id="IPR047192">
    <property type="entry name" value="Euk_RPA1_DBD_C"/>
</dbReference>
<keyword evidence="2" id="KW-0479">Metal-binding</keyword>